<evidence type="ECO:0000313" key="2">
    <source>
        <dbReference type="Proteomes" id="UP000692954"/>
    </source>
</evidence>
<dbReference type="EMBL" id="CAJJDN010000184">
    <property type="protein sequence ID" value="CAD8128224.1"/>
    <property type="molecule type" value="Genomic_DNA"/>
</dbReference>
<name>A0A8S1RN58_9CILI</name>
<gene>
    <name evidence="1" type="ORF">PSON_ATCC_30995.1.T1840055</name>
</gene>
<dbReference type="Proteomes" id="UP000692954">
    <property type="component" value="Unassembled WGS sequence"/>
</dbReference>
<evidence type="ECO:0000313" key="1">
    <source>
        <dbReference type="EMBL" id="CAD8128224.1"/>
    </source>
</evidence>
<organism evidence="1 2">
    <name type="scientific">Paramecium sonneborni</name>
    <dbReference type="NCBI Taxonomy" id="65129"/>
    <lineage>
        <taxon>Eukaryota</taxon>
        <taxon>Sar</taxon>
        <taxon>Alveolata</taxon>
        <taxon>Ciliophora</taxon>
        <taxon>Intramacronucleata</taxon>
        <taxon>Oligohymenophorea</taxon>
        <taxon>Peniculida</taxon>
        <taxon>Parameciidae</taxon>
        <taxon>Paramecium</taxon>
    </lineage>
</organism>
<protein>
    <submittedName>
        <fullName evidence="1">Uncharacterized protein</fullName>
    </submittedName>
</protein>
<proteinExistence type="predicted"/>
<accession>A0A8S1RN58</accession>
<dbReference type="AlphaFoldDB" id="A0A8S1RN58"/>
<reference evidence="1" key="1">
    <citation type="submission" date="2021-01" db="EMBL/GenBank/DDBJ databases">
        <authorList>
            <consortium name="Genoscope - CEA"/>
            <person name="William W."/>
        </authorList>
    </citation>
    <scope>NUCLEOTIDE SEQUENCE</scope>
</reference>
<sequence length="45" mass="5376">MLQQLILKTENETTKQAFQYLFHGSFHFSIYPPSPTLNKYQQDKN</sequence>
<keyword evidence="2" id="KW-1185">Reference proteome</keyword>
<comment type="caution">
    <text evidence="1">The sequence shown here is derived from an EMBL/GenBank/DDBJ whole genome shotgun (WGS) entry which is preliminary data.</text>
</comment>